<evidence type="ECO:0000313" key="1">
    <source>
        <dbReference type="EMBL" id="QHT28522.1"/>
    </source>
</evidence>
<accession>A0A6C0EIC0</accession>
<sequence length="130" mass="15256">MSHTELTTEYLVEQCDSFVQNENNLSDANALFPQLSHSQLPNARQLIREFFDNDEQFVCYGSTSMATCYHTLYRTPHNNKIYNLYLRFNDNNCIDETSISGAELIQDTLRMLFHEFDNNTIYYDGMPIYP</sequence>
<dbReference type="AlphaFoldDB" id="A0A6C0EIC0"/>
<dbReference type="EMBL" id="MN738861">
    <property type="protein sequence ID" value="QHT28522.1"/>
    <property type="molecule type" value="Genomic_DNA"/>
</dbReference>
<proteinExistence type="predicted"/>
<reference evidence="1" key="1">
    <citation type="journal article" date="2020" name="Nature">
        <title>Giant virus diversity and host interactions through global metagenomics.</title>
        <authorList>
            <person name="Schulz F."/>
            <person name="Roux S."/>
            <person name="Paez-Espino D."/>
            <person name="Jungbluth S."/>
            <person name="Walsh D.A."/>
            <person name="Denef V.J."/>
            <person name="McMahon K.D."/>
            <person name="Konstantinidis K.T."/>
            <person name="Eloe-Fadrosh E.A."/>
            <person name="Kyrpides N.C."/>
            <person name="Woyke T."/>
        </authorList>
    </citation>
    <scope>NUCLEOTIDE SEQUENCE</scope>
    <source>
        <strain evidence="1">GVMAG-M-3300001348-25</strain>
    </source>
</reference>
<organism evidence="1">
    <name type="scientific">viral metagenome</name>
    <dbReference type="NCBI Taxonomy" id="1070528"/>
    <lineage>
        <taxon>unclassified sequences</taxon>
        <taxon>metagenomes</taxon>
        <taxon>organismal metagenomes</taxon>
    </lineage>
</organism>
<protein>
    <submittedName>
        <fullName evidence="1">Uncharacterized protein</fullName>
    </submittedName>
</protein>
<name>A0A6C0EIC0_9ZZZZ</name>